<dbReference type="SUPFAM" id="SSF50630">
    <property type="entry name" value="Acid proteases"/>
    <property type="match status" value="1"/>
</dbReference>
<dbReference type="AlphaFoldDB" id="A0A4P9W616"/>
<dbReference type="Gene3D" id="2.40.70.10">
    <property type="entry name" value="Acid Proteases"/>
    <property type="match status" value="1"/>
</dbReference>
<reference evidence="4" key="1">
    <citation type="journal article" date="2018" name="Nat. Microbiol.">
        <title>Leveraging single-cell genomics to expand the fungal tree of life.</title>
        <authorList>
            <person name="Ahrendt S.R."/>
            <person name="Quandt C.A."/>
            <person name="Ciobanu D."/>
            <person name="Clum A."/>
            <person name="Salamov A."/>
            <person name="Andreopoulos B."/>
            <person name="Cheng J.F."/>
            <person name="Woyke T."/>
            <person name="Pelin A."/>
            <person name="Henrissat B."/>
            <person name="Reynolds N.K."/>
            <person name="Benny G.L."/>
            <person name="Smith M.E."/>
            <person name="James T.Y."/>
            <person name="Grigoriev I.V."/>
        </authorList>
    </citation>
    <scope>NUCLEOTIDE SEQUENCE [LARGE SCALE GENOMIC DNA]</scope>
</reference>
<dbReference type="PROSITE" id="PS51767">
    <property type="entry name" value="PEPTIDASE_A1"/>
    <property type="match status" value="1"/>
</dbReference>
<protein>
    <recommendedName>
        <fullName evidence="2">Peptidase A1 domain-containing protein</fullName>
    </recommendedName>
</protein>
<organism evidence="3 4">
    <name type="scientific">Blyttiomyces helicus</name>
    <dbReference type="NCBI Taxonomy" id="388810"/>
    <lineage>
        <taxon>Eukaryota</taxon>
        <taxon>Fungi</taxon>
        <taxon>Fungi incertae sedis</taxon>
        <taxon>Chytridiomycota</taxon>
        <taxon>Chytridiomycota incertae sedis</taxon>
        <taxon>Chytridiomycetes</taxon>
        <taxon>Chytridiomycetes incertae sedis</taxon>
        <taxon>Blyttiomyces</taxon>
    </lineage>
</organism>
<dbReference type="EMBL" id="KZ997440">
    <property type="protein sequence ID" value="RKO87412.1"/>
    <property type="molecule type" value="Genomic_DNA"/>
</dbReference>
<keyword evidence="1" id="KW-0732">Signal</keyword>
<keyword evidence="4" id="KW-1185">Reference proteome</keyword>
<evidence type="ECO:0000256" key="1">
    <source>
        <dbReference type="SAM" id="SignalP"/>
    </source>
</evidence>
<evidence type="ECO:0000313" key="4">
    <source>
        <dbReference type="Proteomes" id="UP000269721"/>
    </source>
</evidence>
<proteinExistence type="predicted"/>
<accession>A0A4P9W616</accession>
<dbReference type="Proteomes" id="UP000269721">
    <property type="component" value="Unassembled WGS sequence"/>
</dbReference>
<feature type="chain" id="PRO_5020940454" description="Peptidase A1 domain-containing protein" evidence="1">
    <location>
        <begin position="17"/>
        <end position="107"/>
    </location>
</feature>
<feature type="domain" description="Peptidase A1" evidence="2">
    <location>
        <begin position="84"/>
        <end position="107"/>
    </location>
</feature>
<name>A0A4P9W616_9FUNG</name>
<gene>
    <name evidence="3" type="ORF">BDK51DRAFT_43236</name>
</gene>
<dbReference type="InterPro" id="IPR021109">
    <property type="entry name" value="Peptidase_aspartic_dom_sf"/>
</dbReference>
<sequence>MKNALILSAIAATASASPLVHKDATFSAAPHPVSVPIARSNPSNASPATRAKANLHVANARFSKASEGNVKRSVSLINAGNQFYYTTVTIGNGQSFKVDLDTGSCDL</sequence>
<feature type="signal peptide" evidence="1">
    <location>
        <begin position="1"/>
        <end position="16"/>
    </location>
</feature>
<evidence type="ECO:0000259" key="2">
    <source>
        <dbReference type="PROSITE" id="PS51767"/>
    </source>
</evidence>
<evidence type="ECO:0000313" key="3">
    <source>
        <dbReference type="EMBL" id="RKO87412.1"/>
    </source>
</evidence>
<dbReference type="InterPro" id="IPR033121">
    <property type="entry name" value="PEPTIDASE_A1"/>
</dbReference>